<dbReference type="Gene3D" id="2.60.120.590">
    <property type="entry name" value="Alpha-ketoglutarate-dependent dioxygenase AlkB-like"/>
    <property type="match status" value="1"/>
</dbReference>
<dbReference type="InterPro" id="IPR005123">
    <property type="entry name" value="Oxoglu/Fe-dep_dioxygenase_dom"/>
</dbReference>
<dbReference type="Proteomes" id="UP000215914">
    <property type="component" value="Chromosome 17"/>
</dbReference>
<dbReference type="Gramene" id="mRNA:HanXRQr2_Chr17g0831481">
    <property type="protein sequence ID" value="mRNA:HanXRQr2_Chr17g0831481"/>
    <property type="gene ID" value="HanXRQr2_Chr17g0831481"/>
</dbReference>
<evidence type="ECO:0000256" key="2">
    <source>
        <dbReference type="ARBA" id="ARBA00022723"/>
    </source>
</evidence>
<dbReference type="EMBL" id="MNCJ02000332">
    <property type="protein sequence ID" value="KAF5757837.1"/>
    <property type="molecule type" value="Genomic_DNA"/>
</dbReference>
<dbReference type="STRING" id="4232.A0A251RQ43"/>
<evidence type="ECO:0000256" key="5">
    <source>
        <dbReference type="ARBA" id="ARBA00023004"/>
    </source>
</evidence>
<dbReference type="GO" id="GO:0035513">
    <property type="term" value="P:oxidative RNA demethylation"/>
    <property type="evidence" value="ECO:0000318"/>
    <property type="project" value="GO_Central"/>
</dbReference>
<evidence type="ECO:0000256" key="1">
    <source>
        <dbReference type="ARBA" id="ARBA00007879"/>
    </source>
</evidence>
<gene>
    <name evidence="9" type="ORF">HannXRQ_Chr17g0552811</name>
    <name evidence="8" type="ORF">HanXRQr2_Chr17g0831481</name>
</gene>
<name>A0A251RQ43_HELAN</name>
<dbReference type="Pfam" id="PF13532">
    <property type="entry name" value="2OG-FeII_Oxy_2"/>
    <property type="match status" value="1"/>
</dbReference>
<reference evidence="9" key="2">
    <citation type="submission" date="2017-02" db="EMBL/GenBank/DDBJ databases">
        <title>Sunflower complete genome.</title>
        <authorList>
            <person name="Langlade N."/>
            <person name="Munos S."/>
        </authorList>
    </citation>
    <scope>NUCLEOTIDE SEQUENCE [LARGE SCALE GENOMIC DNA]</scope>
    <source>
        <tissue evidence="9">Leaves</tissue>
    </source>
</reference>
<keyword evidence="5 6" id="KW-0408">Iron</keyword>
<feature type="binding site" evidence="6">
    <location>
        <position position="85"/>
    </location>
    <ligand>
        <name>Fe cation</name>
        <dbReference type="ChEBI" id="CHEBI:24875"/>
        <note>catalytic</note>
    </ligand>
</feature>
<dbReference type="SUPFAM" id="SSF51197">
    <property type="entry name" value="Clavaminate synthase-like"/>
    <property type="match status" value="1"/>
</dbReference>
<evidence type="ECO:0000313" key="9">
    <source>
        <dbReference type="EMBL" id="OTF86628.1"/>
    </source>
</evidence>
<keyword evidence="2 6" id="KW-0479">Metal-binding</keyword>
<dbReference type="PANTHER" id="PTHR16557:SF10">
    <property type="entry name" value="2-OXOGLUTARATE-DEPENDENT DIOXYGENASE FAMILY PROTEIN"/>
    <property type="match status" value="1"/>
</dbReference>
<evidence type="ECO:0000259" key="7">
    <source>
        <dbReference type="PROSITE" id="PS51471"/>
    </source>
</evidence>
<feature type="binding site" evidence="6">
    <location>
        <position position="87"/>
    </location>
    <ligand>
        <name>Fe cation</name>
        <dbReference type="ChEBI" id="CHEBI:24875"/>
        <note>catalytic</note>
    </ligand>
</feature>
<proteinExistence type="inferred from homology"/>
<dbReference type="InterPro" id="IPR027450">
    <property type="entry name" value="AlkB-like"/>
</dbReference>
<dbReference type="EC" id="1.14.11.33" evidence="8"/>
<reference evidence="8 10" key="1">
    <citation type="journal article" date="2017" name="Nature">
        <title>The sunflower genome provides insights into oil metabolism, flowering and Asterid evolution.</title>
        <authorList>
            <person name="Badouin H."/>
            <person name="Gouzy J."/>
            <person name="Grassa C.J."/>
            <person name="Murat F."/>
            <person name="Staton S.E."/>
            <person name="Cottret L."/>
            <person name="Lelandais-Briere C."/>
            <person name="Owens G.L."/>
            <person name="Carrere S."/>
            <person name="Mayjonade B."/>
            <person name="Legrand L."/>
            <person name="Gill N."/>
            <person name="Kane N.C."/>
            <person name="Bowers J.E."/>
            <person name="Hubner S."/>
            <person name="Bellec A."/>
            <person name="Berard A."/>
            <person name="Berges H."/>
            <person name="Blanchet N."/>
            <person name="Boniface M.C."/>
            <person name="Brunel D."/>
            <person name="Catrice O."/>
            <person name="Chaidir N."/>
            <person name="Claudel C."/>
            <person name="Donnadieu C."/>
            <person name="Faraut T."/>
            <person name="Fievet G."/>
            <person name="Helmstetter N."/>
            <person name="King M."/>
            <person name="Knapp S.J."/>
            <person name="Lai Z."/>
            <person name="Le Paslier M.C."/>
            <person name="Lippi Y."/>
            <person name="Lorenzon L."/>
            <person name="Mandel J.R."/>
            <person name="Marage G."/>
            <person name="Marchand G."/>
            <person name="Marquand E."/>
            <person name="Bret-Mestries E."/>
            <person name="Morien E."/>
            <person name="Nambeesan S."/>
            <person name="Nguyen T."/>
            <person name="Pegot-Espagnet P."/>
            <person name="Pouilly N."/>
            <person name="Raftis F."/>
            <person name="Sallet E."/>
            <person name="Schiex T."/>
            <person name="Thomas J."/>
            <person name="Vandecasteele C."/>
            <person name="Vares D."/>
            <person name="Vear F."/>
            <person name="Vautrin S."/>
            <person name="Crespi M."/>
            <person name="Mangin B."/>
            <person name="Burke J.M."/>
            <person name="Salse J."/>
            <person name="Munos S."/>
            <person name="Vincourt P."/>
            <person name="Rieseberg L.H."/>
            <person name="Langlade N.B."/>
        </authorList>
    </citation>
    <scope>NUCLEOTIDE SEQUENCE [LARGE SCALE GENOMIC DNA]</scope>
    <source>
        <strain evidence="10">cv. SF193</strain>
        <tissue evidence="8">Leaves</tissue>
    </source>
</reference>
<sequence length="171" mass="19108">MCDKWGVEPGGFYEPYYIKGEEYRIHMCFGLGWDPKTPPVPQQLISLAAKAVKDAQPHLDQLPSMSPNTCLVCFYPLSCGRIGLHQDRRDESGRQSSPVVSIFIGEAAEFVYRLCGDNNKLRSVLMKSGDVLIYGGRSRHIYHGVTQNMPLLLLQETGIKAGCLNLTLTQF</sequence>
<keyword evidence="4 8" id="KW-0560">Oxidoreductase</keyword>
<keyword evidence="3" id="KW-0223">Dioxygenase</keyword>
<dbReference type="GO" id="GO:0008198">
    <property type="term" value="F:ferrous iron binding"/>
    <property type="evidence" value="ECO:0000318"/>
    <property type="project" value="GO_Central"/>
</dbReference>
<comment type="cofactor">
    <cofactor evidence="6">
        <name>Fe(2+)</name>
        <dbReference type="ChEBI" id="CHEBI:29033"/>
    </cofactor>
    <text evidence="6">Binds 1 Fe(2+) ion per subunit.</text>
</comment>
<comment type="similarity">
    <text evidence="1">Belongs to the alkB family.</text>
</comment>
<organism evidence="9 10">
    <name type="scientific">Helianthus annuus</name>
    <name type="common">Common sunflower</name>
    <dbReference type="NCBI Taxonomy" id="4232"/>
    <lineage>
        <taxon>Eukaryota</taxon>
        <taxon>Viridiplantae</taxon>
        <taxon>Streptophyta</taxon>
        <taxon>Embryophyta</taxon>
        <taxon>Tracheophyta</taxon>
        <taxon>Spermatophyta</taxon>
        <taxon>Magnoliopsida</taxon>
        <taxon>eudicotyledons</taxon>
        <taxon>Gunneridae</taxon>
        <taxon>Pentapetalae</taxon>
        <taxon>asterids</taxon>
        <taxon>campanulids</taxon>
        <taxon>Asterales</taxon>
        <taxon>Asteraceae</taxon>
        <taxon>Asteroideae</taxon>
        <taxon>Heliantheae alliance</taxon>
        <taxon>Heliantheae</taxon>
        <taxon>Helianthus</taxon>
    </lineage>
</organism>
<keyword evidence="10" id="KW-1185">Reference proteome</keyword>
<reference evidence="8" key="3">
    <citation type="submission" date="2020-06" db="EMBL/GenBank/DDBJ databases">
        <title>Helianthus annuus Genome sequencing and assembly Release 2.</title>
        <authorList>
            <person name="Gouzy J."/>
            <person name="Langlade N."/>
            <person name="Munos S."/>
        </authorList>
    </citation>
    <scope>NUCLEOTIDE SEQUENCE</scope>
    <source>
        <tissue evidence="8">Leaves</tissue>
    </source>
</reference>
<dbReference type="InterPro" id="IPR037151">
    <property type="entry name" value="AlkB-like_sf"/>
</dbReference>
<dbReference type="EMBL" id="CM007906">
    <property type="protein sequence ID" value="OTF86628.1"/>
    <property type="molecule type" value="Genomic_DNA"/>
</dbReference>
<accession>A0A251RQ43</accession>
<evidence type="ECO:0000256" key="3">
    <source>
        <dbReference type="ARBA" id="ARBA00022964"/>
    </source>
</evidence>
<dbReference type="PROSITE" id="PS51471">
    <property type="entry name" value="FE2OG_OXY"/>
    <property type="match status" value="1"/>
</dbReference>
<dbReference type="PANTHER" id="PTHR16557">
    <property type="entry name" value="ALKYLATED DNA REPAIR PROTEIN ALKB-RELATED"/>
    <property type="match status" value="1"/>
</dbReference>
<dbReference type="InParanoid" id="A0A251RQ43"/>
<dbReference type="GO" id="GO:0035515">
    <property type="term" value="F:oxidative RNA demethylase activity"/>
    <property type="evidence" value="ECO:0000318"/>
    <property type="project" value="GO_Central"/>
</dbReference>
<dbReference type="InterPro" id="IPR004574">
    <property type="entry name" value="Alkb"/>
</dbReference>
<feature type="binding site" evidence="6">
    <location>
        <position position="143"/>
    </location>
    <ligand>
        <name>Fe cation</name>
        <dbReference type="ChEBI" id="CHEBI:24875"/>
        <note>catalytic</note>
    </ligand>
</feature>
<protein>
    <submittedName>
        <fullName evidence="8">DNA oxidative demethylase</fullName>
        <ecNumber evidence="8">1.14.11.33</ecNumber>
    </submittedName>
    <submittedName>
        <fullName evidence="9">Putative alkylated DNA repair protein AlkB</fullName>
    </submittedName>
</protein>
<evidence type="ECO:0000256" key="4">
    <source>
        <dbReference type="ARBA" id="ARBA00023002"/>
    </source>
</evidence>
<evidence type="ECO:0000256" key="6">
    <source>
        <dbReference type="PIRSR" id="PIRSR604574-2"/>
    </source>
</evidence>
<dbReference type="SMR" id="A0A251RQ43"/>
<evidence type="ECO:0000313" key="10">
    <source>
        <dbReference type="Proteomes" id="UP000215914"/>
    </source>
</evidence>
<dbReference type="GO" id="GO:0005737">
    <property type="term" value="C:cytoplasm"/>
    <property type="evidence" value="ECO:0000318"/>
    <property type="project" value="GO_Central"/>
</dbReference>
<dbReference type="AlphaFoldDB" id="A0A251RQ43"/>
<evidence type="ECO:0000313" key="8">
    <source>
        <dbReference type="EMBL" id="KAF5757837.1"/>
    </source>
</evidence>
<feature type="domain" description="Fe2OG dioxygenase" evidence="7">
    <location>
        <begin position="66"/>
        <end position="171"/>
    </location>
</feature>
<dbReference type="OrthoDB" id="6614653at2759"/>
<dbReference type="GO" id="GO:0035516">
    <property type="term" value="F:broad specificity oxidative DNA demethylase activity"/>
    <property type="evidence" value="ECO:0000318"/>
    <property type="project" value="GO_Central"/>
</dbReference>